<protein>
    <submittedName>
        <fullName evidence="1">Uncharacterized protein</fullName>
    </submittedName>
</protein>
<keyword evidence="2" id="KW-1185">Reference proteome</keyword>
<dbReference type="GeneID" id="65093700"/>
<organism evidence="1 2">
    <name type="scientific">Fusarium mangiferae</name>
    <name type="common">Mango malformation disease fungus</name>
    <dbReference type="NCBI Taxonomy" id="192010"/>
    <lineage>
        <taxon>Eukaryota</taxon>
        <taxon>Fungi</taxon>
        <taxon>Dikarya</taxon>
        <taxon>Ascomycota</taxon>
        <taxon>Pezizomycotina</taxon>
        <taxon>Sordariomycetes</taxon>
        <taxon>Hypocreomycetidae</taxon>
        <taxon>Hypocreales</taxon>
        <taxon>Nectriaceae</taxon>
        <taxon>Fusarium</taxon>
        <taxon>Fusarium fujikuroi species complex</taxon>
    </lineage>
</organism>
<sequence length="406" mass="46067">MAARCPEFLSLTLDPSTLTQRHSIQEIAEELFRYRYTCDASITFVATAQMLQYPDTYNHMLGFRCMALAKLRNFLLRPELSHMTDDMLCASVVNMTLLALSDLFGTGDGDAAFSHCSALLQIMSGMDYQSSSRMMTRMPFFSRLAIETAIFGTSTLAIFQENPDCRMWPSAWERLEKLYACETHHACGDIDASPLLRGHPDLFFLLLKLVELSRVQDPVERGGRLSVIEHRLLTLKRDNFHIYGRNADGEATHLWGIIWEHVISVLGIYVTSLRNPNYCSRSPQISKQVKAALPALKLIWGLQNDKSIAWKLPFAALDVGIVRNVGVQTFLMIVVCAVDDIEDLELLVRRFYQGKAFISEAYFQKLQQVIQTVRRRKLDNYEICTGNATLPCNGKHDGLDILRLKS</sequence>
<dbReference type="EMBL" id="FCQH01000020">
    <property type="protein sequence ID" value="CVL07573.1"/>
    <property type="molecule type" value="Genomic_DNA"/>
</dbReference>
<reference evidence="2" key="1">
    <citation type="journal article" date="2016" name="Genome Biol. Evol.">
        <title>Comparative 'omics' of the Fusarium fujikuroi species complex highlights differences in genetic potential and metabolite synthesis.</title>
        <authorList>
            <person name="Niehaus E.-M."/>
            <person name="Muensterkoetter M."/>
            <person name="Proctor R.H."/>
            <person name="Brown D.W."/>
            <person name="Sharon A."/>
            <person name="Idan Y."/>
            <person name="Oren-Young L."/>
            <person name="Sieber C.M."/>
            <person name="Novak O."/>
            <person name="Pencik A."/>
            <person name="Tarkowska D."/>
            <person name="Hromadova K."/>
            <person name="Freeman S."/>
            <person name="Maymon M."/>
            <person name="Elazar M."/>
            <person name="Youssef S.A."/>
            <person name="El-Shabrawy E.S.M."/>
            <person name="Shalaby A.B.A."/>
            <person name="Houterman P."/>
            <person name="Brock N.L."/>
            <person name="Burkhardt I."/>
            <person name="Tsavkelova E.A."/>
            <person name="Dickschat J.S."/>
            <person name="Galuszka P."/>
            <person name="Gueldener U."/>
            <person name="Tudzynski B."/>
        </authorList>
    </citation>
    <scope>NUCLEOTIDE SEQUENCE [LARGE SCALE GENOMIC DNA]</scope>
    <source>
        <strain evidence="2">MRC7560</strain>
    </source>
</reference>
<evidence type="ECO:0000313" key="2">
    <source>
        <dbReference type="Proteomes" id="UP000184255"/>
    </source>
</evidence>
<gene>
    <name evidence="1" type="ORF">FMAN_14453</name>
</gene>
<dbReference type="Proteomes" id="UP000184255">
    <property type="component" value="Unassembled WGS sequence"/>
</dbReference>
<name>A0A1L7UGU3_FUSMA</name>
<proteinExistence type="predicted"/>
<dbReference type="VEuPathDB" id="FungiDB:FMAN_14453"/>
<dbReference type="RefSeq" id="XP_041690561.1">
    <property type="nucleotide sequence ID" value="XM_041825151.1"/>
</dbReference>
<comment type="caution">
    <text evidence="1">The sequence shown here is derived from an EMBL/GenBank/DDBJ whole genome shotgun (WGS) entry which is preliminary data.</text>
</comment>
<accession>A0A1L7UGU3</accession>
<dbReference type="AlphaFoldDB" id="A0A1L7UGU3"/>
<evidence type="ECO:0000313" key="1">
    <source>
        <dbReference type="EMBL" id="CVL07573.1"/>
    </source>
</evidence>